<accession>A0A2U1MC90</accession>
<evidence type="ECO:0000256" key="3">
    <source>
        <dbReference type="ARBA" id="ARBA00022525"/>
    </source>
</evidence>
<dbReference type="InterPro" id="IPR001087">
    <property type="entry name" value="GDSL"/>
</dbReference>
<evidence type="ECO:0000256" key="6">
    <source>
        <dbReference type="ARBA" id="ARBA00022963"/>
    </source>
</evidence>
<comment type="caution">
    <text evidence="8">The sequence shown here is derived from an EMBL/GenBank/DDBJ whole genome shotgun (WGS) entry which is preliminary data.</text>
</comment>
<comment type="subcellular location">
    <subcellularLocation>
        <location evidence="1">Secreted</location>
    </subcellularLocation>
</comment>
<dbReference type="GO" id="GO:0005576">
    <property type="term" value="C:extracellular region"/>
    <property type="evidence" value="ECO:0007669"/>
    <property type="project" value="UniProtKB-SubCell"/>
</dbReference>
<dbReference type="CDD" id="cd01837">
    <property type="entry name" value="SGNH_plant_lipase_like"/>
    <property type="match status" value="1"/>
</dbReference>
<proteinExistence type="inferred from homology"/>
<evidence type="ECO:0000313" key="9">
    <source>
        <dbReference type="Proteomes" id="UP000245207"/>
    </source>
</evidence>
<dbReference type="SUPFAM" id="SSF52266">
    <property type="entry name" value="SGNH hydrolase"/>
    <property type="match status" value="1"/>
</dbReference>
<organism evidence="8 9">
    <name type="scientific">Artemisia annua</name>
    <name type="common">Sweet wormwood</name>
    <dbReference type="NCBI Taxonomy" id="35608"/>
    <lineage>
        <taxon>Eukaryota</taxon>
        <taxon>Viridiplantae</taxon>
        <taxon>Streptophyta</taxon>
        <taxon>Embryophyta</taxon>
        <taxon>Tracheophyta</taxon>
        <taxon>Spermatophyta</taxon>
        <taxon>Magnoliopsida</taxon>
        <taxon>eudicotyledons</taxon>
        <taxon>Gunneridae</taxon>
        <taxon>Pentapetalae</taxon>
        <taxon>asterids</taxon>
        <taxon>campanulids</taxon>
        <taxon>Asterales</taxon>
        <taxon>Asteraceae</taxon>
        <taxon>Asteroideae</taxon>
        <taxon>Anthemideae</taxon>
        <taxon>Artemisiinae</taxon>
        <taxon>Artemisia</taxon>
    </lineage>
</organism>
<reference evidence="8 9" key="1">
    <citation type="journal article" date="2018" name="Mol. Plant">
        <title>The genome of Artemisia annua provides insight into the evolution of Asteraceae family and artemisinin biosynthesis.</title>
        <authorList>
            <person name="Shen Q."/>
            <person name="Zhang L."/>
            <person name="Liao Z."/>
            <person name="Wang S."/>
            <person name="Yan T."/>
            <person name="Shi P."/>
            <person name="Liu M."/>
            <person name="Fu X."/>
            <person name="Pan Q."/>
            <person name="Wang Y."/>
            <person name="Lv Z."/>
            <person name="Lu X."/>
            <person name="Zhang F."/>
            <person name="Jiang W."/>
            <person name="Ma Y."/>
            <person name="Chen M."/>
            <person name="Hao X."/>
            <person name="Li L."/>
            <person name="Tang Y."/>
            <person name="Lv G."/>
            <person name="Zhou Y."/>
            <person name="Sun X."/>
            <person name="Brodelius P.E."/>
            <person name="Rose J.K.C."/>
            <person name="Tang K."/>
        </authorList>
    </citation>
    <scope>NUCLEOTIDE SEQUENCE [LARGE SCALE GENOMIC DNA]</scope>
    <source>
        <strain evidence="9">cv. Huhao1</strain>
        <tissue evidence="8">Leaf</tissue>
    </source>
</reference>
<dbReference type="PANTHER" id="PTHR45650">
    <property type="entry name" value="GDSL-LIKE LIPASE/ACYLHYDROLASE-RELATED"/>
    <property type="match status" value="1"/>
</dbReference>
<dbReference type="AlphaFoldDB" id="A0A2U1MC90"/>
<dbReference type="InterPro" id="IPR036514">
    <property type="entry name" value="SGNH_hydro_sf"/>
</dbReference>
<dbReference type="Gene3D" id="3.40.50.1110">
    <property type="entry name" value="SGNH hydrolase"/>
    <property type="match status" value="1"/>
</dbReference>
<dbReference type="STRING" id="35608.A0A2U1MC90"/>
<evidence type="ECO:0000313" key="8">
    <source>
        <dbReference type="EMBL" id="PWA58802.1"/>
    </source>
</evidence>
<protein>
    <submittedName>
        <fullName evidence="8">SGNH hydrolase-type esterase domain-containing protein</fullName>
    </submittedName>
</protein>
<keyword evidence="4" id="KW-0732">Signal</keyword>
<evidence type="ECO:0000256" key="5">
    <source>
        <dbReference type="ARBA" id="ARBA00022801"/>
    </source>
</evidence>
<keyword evidence="7" id="KW-0443">Lipid metabolism</keyword>
<dbReference type="OrthoDB" id="1600564at2759"/>
<dbReference type="InterPro" id="IPR035669">
    <property type="entry name" value="SGNH_plant_lipase-like"/>
</dbReference>
<evidence type="ECO:0000256" key="2">
    <source>
        <dbReference type="ARBA" id="ARBA00008668"/>
    </source>
</evidence>
<name>A0A2U1MC90_ARTAN</name>
<dbReference type="PANTHER" id="PTHR45650:SF56">
    <property type="entry name" value="SGNH HYDROLASE-TYPE ESTERASE DOMAIN-CONTAINING PROTEIN-RELATED"/>
    <property type="match status" value="1"/>
</dbReference>
<keyword evidence="9" id="KW-1185">Reference proteome</keyword>
<sequence>MYQNQLSFLSPVIVSRCLVFLVVNSFPRSMSCKCLGWIIVFAVWLCLVSCRANKISSVFIFGDSIADVGNNNYIPTLSRANFKPCGIDFGKPTGRFTNGRTAFDIIGQTLGLKNFIPPYLAPTTVGSVILHGVNYASGAGGILNETGANYYGRIPMDLQLHSFAKTKDDIISLIGKPAANKLLANALFSSAMGSNDFVNNYILPPASNHTRKLMPPKIFIGILISTYRRQLKTLYGMGARKIVVTNIPPMGCCPYIRDLYPSPDQECAAFPNNLAQLFNRRLRRLLVELTRKLKGSTFVYADAYNIVQDIIKNYKSHGFEVADVSCCGTFGKHSGVVPCVPNSKVCPDRSKYLFWDPYHVTENAYKIIAKRLMDGDSKDISPMNLRALSKI</sequence>
<dbReference type="GO" id="GO:0016042">
    <property type="term" value="P:lipid catabolic process"/>
    <property type="evidence" value="ECO:0007669"/>
    <property type="project" value="UniProtKB-KW"/>
</dbReference>
<dbReference type="Proteomes" id="UP000245207">
    <property type="component" value="Unassembled WGS sequence"/>
</dbReference>
<evidence type="ECO:0000256" key="7">
    <source>
        <dbReference type="ARBA" id="ARBA00023098"/>
    </source>
</evidence>
<comment type="similarity">
    <text evidence="2">Belongs to the 'GDSL' lipolytic enzyme family.</text>
</comment>
<evidence type="ECO:0000256" key="1">
    <source>
        <dbReference type="ARBA" id="ARBA00004613"/>
    </source>
</evidence>
<keyword evidence="5 8" id="KW-0378">Hydrolase</keyword>
<keyword evidence="6" id="KW-0442">Lipid degradation</keyword>
<evidence type="ECO:0000256" key="4">
    <source>
        <dbReference type="ARBA" id="ARBA00022729"/>
    </source>
</evidence>
<gene>
    <name evidence="8" type="ORF">CTI12_AA396530</name>
</gene>
<dbReference type="EMBL" id="PKPP01005791">
    <property type="protein sequence ID" value="PWA58802.1"/>
    <property type="molecule type" value="Genomic_DNA"/>
</dbReference>
<dbReference type="Pfam" id="PF00657">
    <property type="entry name" value="Lipase_GDSL"/>
    <property type="match status" value="1"/>
</dbReference>
<dbReference type="InterPro" id="IPR051238">
    <property type="entry name" value="GDSL_esterase/lipase"/>
</dbReference>
<keyword evidence="3" id="KW-0964">Secreted</keyword>
<dbReference type="GO" id="GO:0016788">
    <property type="term" value="F:hydrolase activity, acting on ester bonds"/>
    <property type="evidence" value="ECO:0007669"/>
    <property type="project" value="InterPro"/>
</dbReference>